<reference evidence="1 2" key="1">
    <citation type="submission" date="2011-02" db="EMBL/GenBank/DDBJ databases">
        <title>The Genome Sequence of Sphaeroforma arctica JP610.</title>
        <authorList>
            <consortium name="The Broad Institute Genome Sequencing Platform"/>
            <person name="Russ C."/>
            <person name="Cuomo C."/>
            <person name="Young S.K."/>
            <person name="Zeng Q."/>
            <person name="Gargeya S."/>
            <person name="Alvarado L."/>
            <person name="Berlin A."/>
            <person name="Chapman S.B."/>
            <person name="Chen Z."/>
            <person name="Freedman E."/>
            <person name="Gellesch M."/>
            <person name="Goldberg J."/>
            <person name="Griggs A."/>
            <person name="Gujja S."/>
            <person name="Heilman E."/>
            <person name="Heiman D."/>
            <person name="Howarth C."/>
            <person name="Mehta T."/>
            <person name="Neiman D."/>
            <person name="Pearson M."/>
            <person name="Roberts A."/>
            <person name="Saif S."/>
            <person name="Shea T."/>
            <person name="Shenoy N."/>
            <person name="Sisk P."/>
            <person name="Stolte C."/>
            <person name="Sykes S."/>
            <person name="White J."/>
            <person name="Yandava C."/>
            <person name="Burger G."/>
            <person name="Gray M.W."/>
            <person name="Holland P.W.H."/>
            <person name="King N."/>
            <person name="Lang F.B.F."/>
            <person name="Roger A.J."/>
            <person name="Ruiz-Trillo I."/>
            <person name="Haas B."/>
            <person name="Nusbaum C."/>
            <person name="Birren B."/>
        </authorList>
    </citation>
    <scope>NUCLEOTIDE SEQUENCE [LARGE SCALE GENOMIC DNA]</scope>
    <source>
        <strain evidence="1 2">JP610</strain>
    </source>
</reference>
<evidence type="ECO:0000313" key="1">
    <source>
        <dbReference type="EMBL" id="KNC73709.1"/>
    </source>
</evidence>
<dbReference type="GeneID" id="25914240"/>
<dbReference type="AlphaFoldDB" id="A0A0L0FAE3"/>
<protein>
    <submittedName>
        <fullName evidence="1">Uncharacterized protein</fullName>
    </submittedName>
</protein>
<organism evidence="1 2">
    <name type="scientific">Sphaeroforma arctica JP610</name>
    <dbReference type="NCBI Taxonomy" id="667725"/>
    <lineage>
        <taxon>Eukaryota</taxon>
        <taxon>Ichthyosporea</taxon>
        <taxon>Ichthyophonida</taxon>
        <taxon>Sphaeroforma</taxon>
    </lineage>
</organism>
<dbReference type="Proteomes" id="UP000054560">
    <property type="component" value="Unassembled WGS sequence"/>
</dbReference>
<sequence length="68" mass="8000">MSKRMSDAKWCLEFLRAGTAEDQEKLLYGRGDTIKENHTDTISRMFSLEAQILFNDKSRTNRKQQVFN</sequence>
<gene>
    <name evidence="1" type="ORF">SARC_13736</name>
</gene>
<evidence type="ECO:0000313" key="2">
    <source>
        <dbReference type="Proteomes" id="UP000054560"/>
    </source>
</evidence>
<accession>A0A0L0FAE3</accession>
<dbReference type="EMBL" id="KQ245260">
    <property type="protein sequence ID" value="KNC73709.1"/>
    <property type="molecule type" value="Genomic_DNA"/>
</dbReference>
<proteinExistence type="predicted"/>
<name>A0A0L0FAE3_9EUKA</name>
<keyword evidence="2" id="KW-1185">Reference proteome</keyword>
<dbReference type="RefSeq" id="XP_014147611.1">
    <property type="nucleotide sequence ID" value="XM_014292136.1"/>
</dbReference>